<keyword evidence="2" id="KW-1133">Transmembrane helix</keyword>
<evidence type="ECO:0000256" key="1">
    <source>
        <dbReference type="SAM" id="MobiDB-lite"/>
    </source>
</evidence>
<keyword evidence="4" id="KW-0808">Transferase</keyword>
<name>A0A087EI31_9BIFI</name>
<evidence type="ECO:0000256" key="2">
    <source>
        <dbReference type="SAM" id="Phobius"/>
    </source>
</evidence>
<feature type="domain" description="Sulfatase N-terminal" evidence="3">
    <location>
        <begin position="383"/>
        <end position="682"/>
    </location>
</feature>
<reference evidence="4 5" key="1">
    <citation type="submission" date="2014-03" db="EMBL/GenBank/DDBJ databases">
        <title>Genomics of Bifidobacteria.</title>
        <authorList>
            <person name="Ventura M."/>
            <person name="Milani C."/>
            <person name="Lugli G.A."/>
        </authorList>
    </citation>
    <scope>NUCLEOTIDE SEQUENCE [LARGE SCALE GENOMIC DNA]</scope>
    <source>
        <strain evidence="4 5">JCM 13495</strain>
    </source>
</reference>
<dbReference type="AlphaFoldDB" id="A0A087EI31"/>
<dbReference type="RefSeq" id="WP_026642268.1">
    <property type="nucleotide sequence ID" value="NZ_JGZU01000004.1"/>
</dbReference>
<sequence length="770" mass="85103">MSAEGDAIFDESVSTKADTQITLAAREADNSHAPAQSNSGDSAENASASRSPFKRLIANIVQKSVRLRSSRFASWAIRIWKTLCGLWSRRPKFSLLVYGIVFLGLTSGAVLFLQWSMYQEPNYPPDTVVDEQTRAANSVAGRLTSFVSQIWLHRQYQFILNFLLLALIYAIIILIINRFWLASGIFGTLVTIAAVANKSKMLARNEPIIPADLSFLMSGNAGEVVSFIPTESAAFVQQTIYCLIWLSVICLVLYVLDRRKAVIPSAWKPSRFTTGLIIGTVTRVLAIVTSIGLIVSFAWNLSNVGSWANRVATKLSDFPILWTTRADAETNGPLVSFLRLSHVTIMDKPDEYNQQTMERLAAKYRGIAADINTTRNRNLTDNTVIMVLSETFSDPTRIPGVSLAHDPMPNIRAIENTTTSGLALSTGYGGGTANLEYQSLTGLSMASFNPSLATAYQQLTPNQKKVFTFNQLWNSPGDNSASVAIHPYSHTAYLRANNYKKFQFSKFYTTDGENQISCPSIDNSTYASDQCAYQNALDVVRDGSSTQFVQLITMQNHMPYANWYNDNEFAQAEVPASDRYNNDTLATYAKGVEYTDTFTADFLDQLNSIDKPITVIFYGDHLPGIYNPVNGSEEPDPLTLHETDYFIWSNAATYASEPLPAAQTGQFTSSNYFMAQTTEHLGARVSPYLAFLEQMHEAVPAISVPMNAIPNVATADDSNSPTYLNADGTIASAGELSDGTLELLEDYKLIQYDQTAGKHYLDDTDFMKLQ</sequence>
<feature type="transmembrane region" description="Helical" evidence="2">
    <location>
        <begin position="179"/>
        <end position="196"/>
    </location>
</feature>
<protein>
    <submittedName>
        <fullName evidence="4">Phosphoglycerol transferase</fullName>
    </submittedName>
</protein>
<gene>
    <name evidence="4" type="ORF">BITS_0668</name>
</gene>
<comment type="caution">
    <text evidence="4">The sequence shown here is derived from an EMBL/GenBank/DDBJ whole genome shotgun (WGS) entry which is preliminary data.</text>
</comment>
<dbReference type="Gene3D" id="3.40.720.10">
    <property type="entry name" value="Alkaline Phosphatase, subunit A"/>
    <property type="match status" value="1"/>
</dbReference>
<keyword evidence="2" id="KW-0812">Transmembrane</keyword>
<dbReference type="GO" id="GO:0016740">
    <property type="term" value="F:transferase activity"/>
    <property type="evidence" value="ECO:0007669"/>
    <property type="project" value="UniProtKB-KW"/>
</dbReference>
<evidence type="ECO:0000313" key="5">
    <source>
        <dbReference type="Proteomes" id="UP000029080"/>
    </source>
</evidence>
<feature type="compositionally biased region" description="Polar residues" evidence="1">
    <location>
        <begin position="33"/>
        <end position="47"/>
    </location>
</feature>
<dbReference type="SUPFAM" id="SSF53649">
    <property type="entry name" value="Alkaline phosphatase-like"/>
    <property type="match status" value="1"/>
</dbReference>
<feature type="transmembrane region" description="Helical" evidence="2">
    <location>
        <begin position="156"/>
        <end position="174"/>
    </location>
</feature>
<organism evidence="4 5">
    <name type="scientific">Bifidobacterium tsurumiense</name>
    <dbReference type="NCBI Taxonomy" id="356829"/>
    <lineage>
        <taxon>Bacteria</taxon>
        <taxon>Bacillati</taxon>
        <taxon>Actinomycetota</taxon>
        <taxon>Actinomycetes</taxon>
        <taxon>Bifidobacteriales</taxon>
        <taxon>Bifidobacteriaceae</taxon>
        <taxon>Bifidobacterium</taxon>
    </lineage>
</organism>
<dbReference type="CDD" id="cd16015">
    <property type="entry name" value="LTA_synthase"/>
    <property type="match status" value="1"/>
</dbReference>
<feature type="transmembrane region" description="Helical" evidence="2">
    <location>
        <begin position="276"/>
        <end position="299"/>
    </location>
</feature>
<keyword evidence="2" id="KW-0472">Membrane</keyword>
<dbReference type="InterPro" id="IPR000917">
    <property type="entry name" value="Sulfatase_N"/>
</dbReference>
<accession>A0A087EI31</accession>
<feature type="region of interest" description="Disordered" evidence="1">
    <location>
        <begin position="25"/>
        <end position="47"/>
    </location>
</feature>
<evidence type="ECO:0000313" key="4">
    <source>
        <dbReference type="EMBL" id="KFJ07432.1"/>
    </source>
</evidence>
<dbReference type="Proteomes" id="UP000029080">
    <property type="component" value="Unassembled WGS sequence"/>
</dbReference>
<feature type="transmembrane region" description="Helical" evidence="2">
    <location>
        <begin position="235"/>
        <end position="256"/>
    </location>
</feature>
<evidence type="ECO:0000259" key="3">
    <source>
        <dbReference type="Pfam" id="PF00884"/>
    </source>
</evidence>
<keyword evidence="5" id="KW-1185">Reference proteome</keyword>
<dbReference type="EMBL" id="JGZU01000004">
    <property type="protein sequence ID" value="KFJ07432.1"/>
    <property type="molecule type" value="Genomic_DNA"/>
</dbReference>
<feature type="transmembrane region" description="Helical" evidence="2">
    <location>
        <begin position="95"/>
        <end position="115"/>
    </location>
</feature>
<proteinExistence type="predicted"/>
<dbReference type="STRING" id="356829.BITS_0668"/>
<dbReference type="Pfam" id="PF00884">
    <property type="entry name" value="Sulfatase"/>
    <property type="match status" value="1"/>
</dbReference>
<dbReference type="InterPro" id="IPR017850">
    <property type="entry name" value="Alkaline_phosphatase_core_sf"/>
</dbReference>
<dbReference type="eggNOG" id="COG1368">
    <property type="taxonomic scope" value="Bacteria"/>
</dbReference>